<sequence>MTGEARLLQRWGYVFRDPERLTQALTHRSYGACNNERLEFLGDAVVNLAMADALSARFPDLTEGELTRLRVRLVRTETLAAVAREIGLGGFLRLGGGELKSGGFDRDSILADALEAVVGAVYQDGGYEAARAMLLDLFAGRLSGIEVHAQVKDAKTALQEFLQARGRERPRYDLVGVTGQDHEQHFEVACLVAGLAPVHGRGATRRHAEQEAARLALKRLGGP</sequence>
<evidence type="ECO:0000256" key="5">
    <source>
        <dbReference type="ARBA" id="ARBA00022490"/>
    </source>
</evidence>
<evidence type="ECO:0000313" key="18">
    <source>
        <dbReference type="EMBL" id="RCN59322.1"/>
    </source>
</evidence>
<dbReference type="FunFam" id="1.10.1520.10:FF:000001">
    <property type="entry name" value="Ribonuclease 3"/>
    <property type="match status" value="1"/>
</dbReference>
<reference evidence="18 19" key="1">
    <citation type="submission" date="2018-02" db="EMBL/GenBank/DDBJ databases">
        <title>Insights into the biology of acidophilic members of the Acidiferrobacteraceae family derived from comparative genomic analyses.</title>
        <authorList>
            <person name="Issotta F."/>
            <person name="Thyssen C."/>
            <person name="Mena C."/>
            <person name="Moya A."/>
            <person name="Bellenberg S."/>
            <person name="Sproer C."/>
            <person name="Covarrubias P.C."/>
            <person name="Sand W."/>
            <person name="Quatrini R."/>
            <person name="Vera M."/>
        </authorList>
    </citation>
    <scope>NUCLEOTIDE SEQUENCE [LARGE SCALE GENOMIC DNA]</scope>
    <source>
        <strain evidence="19">m-1</strain>
    </source>
</reference>
<keyword evidence="12 15" id="KW-0378">Hydrolase</keyword>
<keyword evidence="8 15" id="KW-0819">tRNA processing</keyword>
<evidence type="ECO:0000256" key="11">
    <source>
        <dbReference type="ARBA" id="ARBA00022759"/>
    </source>
</evidence>
<feature type="domain" description="RNase III" evidence="17">
    <location>
        <begin position="4"/>
        <end position="126"/>
    </location>
</feature>
<keyword evidence="6 15" id="KW-0698">rRNA processing</keyword>
<dbReference type="EMBL" id="PSYR01000001">
    <property type="protein sequence ID" value="RCN59322.1"/>
    <property type="molecule type" value="Genomic_DNA"/>
</dbReference>
<keyword evidence="15" id="KW-0699">rRNA-binding</keyword>
<comment type="function">
    <text evidence="15">Digests double-stranded RNA. Involved in the processing of primary rRNA transcript to yield the immediate precursors to the large and small rRNAs (23S and 16S). Processes some mRNAs, and tRNAs when they are encoded in the rRNA operon. Processes pre-crRNA and tracrRNA of type II CRISPR loci if present in the organism.</text>
</comment>
<comment type="subcellular location">
    <subcellularLocation>
        <location evidence="2 15">Cytoplasm</location>
    </subcellularLocation>
</comment>
<keyword evidence="7 15" id="KW-0507">mRNA processing</keyword>
<evidence type="ECO:0000256" key="14">
    <source>
        <dbReference type="ARBA" id="ARBA00022884"/>
    </source>
</evidence>
<gene>
    <name evidence="15" type="primary">rnc</name>
    <name evidence="18" type="ORF">C4900_06375</name>
</gene>
<feature type="domain" description="DRBM" evidence="16">
    <location>
        <begin position="153"/>
        <end position="222"/>
    </location>
</feature>
<evidence type="ECO:0000256" key="13">
    <source>
        <dbReference type="ARBA" id="ARBA00022842"/>
    </source>
</evidence>
<comment type="subunit">
    <text evidence="4 15">Homodimer.</text>
</comment>
<organism evidence="18 19">
    <name type="scientific">Acidiferrobacter thiooxydans</name>
    <dbReference type="NCBI Taxonomy" id="163359"/>
    <lineage>
        <taxon>Bacteria</taxon>
        <taxon>Pseudomonadati</taxon>
        <taxon>Pseudomonadota</taxon>
        <taxon>Gammaproteobacteria</taxon>
        <taxon>Acidiferrobacterales</taxon>
        <taxon>Acidiferrobacteraceae</taxon>
        <taxon>Acidiferrobacter</taxon>
    </lineage>
</organism>
<comment type="caution">
    <text evidence="18">The sequence shown here is derived from an EMBL/GenBank/DDBJ whole genome shotgun (WGS) entry which is preliminary data.</text>
</comment>
<comment type="similarity">
    <text evidence="3">Belongs to the ribonuclease III family.</text>
</comment>
<dbReference type="SMART" id="SM00535">
    <property type="entry name" value="RIBOc"/>
    <property type="match status" value="1"/>
</dbReference>
<evidence type="ECO:0000256" key="15">
    <source>
        <dbReference type="HAMAP-Rule" id="MF_00104"/>
    </source>
</evidence>
<dbReference type="PROSITE" id="PS50142">
    <property type="entry name" value="RNASE_3_2"/>
    <property type="match status" value="1"/>
</dbReference>
<comment type="catalytic activity">
    <reaction evidence="1 15">
        <text>Endonucleolytic cleavage to 5'-phosphomonoester.</text>
        <dbReference type="EC" id="3.1.26.3"/>
    </reaction>
</comment>
<feature type="binding site" evidence="15">
    <location>
        <position position="39"/>
    </location>
    <ligand>
        <name>Mg(2+)</name>
        <dbReference type="ChEBI" id="CHEBI:18420"/>
    </ligand>
</feature>
<accession>A0A368HIW9</accession>
<keyword evidence="13 15" id="KW-0460">Magnesium</keyword>
<dbReference type="HAMAP" id="MF_00104">
    <property type="entry name" value="RNase_III"/>
    <property type="match status" value="1"/>
</dbReference>
<dbReference type="InterPro" id="IPR036389">
    <property type="entry name" value="RNase_III_sf"/>
</dbReference>
<dbReference type="GO" id="GO:0019843">
    <property type="term" value="F:rRNA binding"/>
    <property type="evidence" value="ECO:0007669"/>
    <property type="project" value="UniProtKB-KW"/>
</dbReference>
<dbReference type="Gene3D" id="3.30.160.20">
    <property type="match status" value="1"/>
</dbReference>
<feature type="active site" evidence="15">
    <location>
        <position position="115"/>
    </location>
</feature>
<protein>
    <recommendedName>
        <fullName evidence="15">Ribonuclease 3</fullName>
        <ecNumber evidence="15">3.1.26.3</ecNumber>
    </recommendedName>
    <alternativeName>
        <fullName evidence="15">Ribonuclease III</fullName>
        <shortName evidence="15">RNase III</shortName>
    </alternativeName>
</protein>
<dbReference type="NCBIfam" id="TIGR02191">
    <property type="entry name" value="RNaseIII"/>
    <property type="match status" value="1"/>
</dbReference>
<dbReference type="EC" id="3.1.26.3" evidence="15"/>
<dbReference type="CDD" id="cd00593">
    <property type="entry name" value="RIBOc"/>
    <property type="match status" value="1"/>
</dbReference>
<evidence type="ECO:0000256" key="1">
    <source>
        <dbReference type="ARBA" id="ARBA00000109"/>
    </source>
</evidence>
<evidence type="ECO:0000256" key="7">
    <source>
        <dbReference type="ARBA" id="ARBA00022664"/>
    </source>
</evidence>
<comment type="cofactor">
    <cofactor evidence="15">
        <name>Mg(2+)</name>
        <dbReference type="ChEBI" id="CHEBI:18420"/>
    </cofactor>
</comment>
<dbReference type="GO" id="GO:0006397">
    <property type="term" value="P:mRNA processing"/>
    <property type="evidence" value="ECO:0007669"/>
    <property type="project" value="UniProtKB-UniRule"/>
</dbReference>
<dbReference type="InterPro" id="IPR000999">
    <property type="entry name" value="RNase_III_dom"/>
</dbReference>
<keyword evidence="10 15" id="KW-0479">Metal-binding</keyword>
<dbReference type="OrthoDB" id="9805026at2"/>
<dbReference type="GO" id="GO:0010468">
    <property type="term" value="P:regulation of gene expression"/>
    <property type="evidence" value="ECO:0007669"/>
    <property type="project" value="TreeGrafter"/>
</dbReference>
<dbReference type="PANTHER" id="PTHR11207:SF0">
    <property type="entry name" value="RIBONUCLEASE 3"/>
    <property type="match status" value="1"/>
</dbReference>
<dbReference type="SMART" id="SM00358">
    <property type="entry name" value="DSRM"/>
    <property type="match status" value="1"/>
</dbReference>
<evidence type="ECO:0000256" key="10">
    <source>
        <dbReference type="ARBA" id="ARBA00022723"/>
    </source>
</evidence>
<dbReference type="GO" id="GO:0046872">
    <property type="term" value="F:metal ion binding"/>
    <property type="evidence" value="ECO:0007669"/>
    <property type="project" value="UniProtKB-KW"/>
</dbReference>
<evidence type="ECO:0000256" key="12">
    <source>
        <dbReference type="ARBA" id="ARBA00022801"/>
    </source>
</evidence>
<keyword evidence="9 15" id="KW-0540">Nuclease</keyword>
<feature type="active site" evidence="15">
    <location>
        <position position="43"/>
    </location>
</feature>
<dbReference type="SUPFAM" id="SSF69065">
    <property type="entry name" value="RNase III domain-like"/>
    <property type="match status" value="1"/>
</dbReference>
<dbReference type="FunFam" id="3.30.160.20:FF:000003">
    <property type="entry name" value="Ribonuclease 3"/>
    <property type="match status" value="1"/>
</dbReference>
<dbReference type="GO" id="GO:0003725">
    <property type="term" value="F:double-stranded RNA binding"/>
    <property type="evidence" value="ECO:0007669"/>
    <property type="project" value="TreeGrafter"/>
</dbReference>
<feature type="binding site" evidence="15">
    <location>
        <position position="115"/>
    </location>
    <ligand>
        <name>Mg(2+)</name>
        <dbReference type="ChEBI" id="CHEBI:18420"/>
    </ligand>
</feature>
<dbReference type="RefSeq" id="WP_114282684.1">
    <property type="nucleotide sequence ID" value="NZ_PSYR01000001.1"/>
</dbReference>
<dbReference type="Pfam" id="PF00035">
    <property type="entry name" value="dsrm"/>
    <property type="match status" value="1"/>
</dbReference>
<name>A0A368HIW9_9GAMM</name>
<keyword evidence="14 15" id="KW-0694">RNA-binding</keyword>
<dbReference type="CDD" id="cd10845">
    <property type="entry name" value="DSRM_RNAse_III_family"/>
    <property type="match status" value="1"/>
</dbReference>
<dbReference type="PROSITE" id="PS00517">
    <property type="entry name" value="RNASE_3_1"/>
    <property type="match status" value="1"/>
</dbReference>
<dbReference type="GO" id="GO:0005737">
    <property type="term" value="C:cytoplasm"/>
    <property type="evidence" value="ECO:0007669"/>
    <property type="project" value="UniProtKB-SubCell"/>
</dbReference>
<dbReference type="PROSITE" id="PS50137">
    <property type="entry name" value="DS_RBD"/>
    <property type="match status" value="1"/>
</dbReference>
<keyword evidence="19" id="KW-1185">Reference proteome</keyword>
<proteinExistence type="inferred from homology"/>
<dbReference type="AlphaFoldDB" id="A0A368HIW9"/>
<dbReference type="GO" id="GO:0004525">
    <property type="term" value="F:ribonuclease III activity"/>
    <property type="evidence" value="ECO:0007669"/>
    <property type="project" value="UniProtKB-UniRule"/>
</dbReference>
<dbReference type="SUPFAM" id="SSF54768">
    <property type="entry name" value="dsRNA-binding domain-like"/>
    <property type="match status" value="1"/>
</dbReference>
<evidence type="ECO:0000313" key="19">
    <source>
        <dbReference type="Proteomes" id="UP000253250"/>
    </source>
</evidence>
<dbReference type="Gene3D" id="1.10.1520.10">
    <property type="entry name" value="Ribonuclease III domain"/>
    <property type="match status" value="1"/>
</dbReference>
<evidence type="ECO:0000259" key="16">
    <source>
        <dbReference type="PROSITE" id="PS50137"/>
    </source>
</evidence>
<keyword evidence="11 15" id="KW-0255">Endonuclease</keyword>
<dbReference type="InterPro" id="IPR014720">
    <property type="entry name" value="dsRBD_dom"/>
</dbReference>
<dbReference type="GO" id="GO:0008033">
    <property type="term" value="P:tRNA processing"/>
    <property type="evidence" value="ECO:0007669"/>
    <property type="project" value="UniProtKB-KW"/>
</dbReference>
<evidence type="ECO:0000256" key="3">
    <source>
        <dbReference type="ARBA" id="ARBA00010183"/>
    </source>
</evidence>
<keyword evidence="5 15" id="KW-0963">Cytoplasm</keyword>
<evidence type="ECO:0000256" key="2">
    <source>
        <dbReference type="ARBA" id="ARBA00004496"/>
    </source>
</evidence>
<dbReference type="GO" id="GO:0006364">
    <property type="term" value="P:rRNA processing"/>
    <property type="evidence" value="ECO:0007669"/>
    <property type="project" value="UniProtKB-UniRule"/>
</dbReference>
<evidence type="ECO:0000259" key="17">
    <source>
        <dbReference type="PROSITE" id="PS50142"/>
    </source>
</evidence>
<dbReference type="InterPro" id="IPR011907">
    <property type="entry name" value="RNase_III"/>
</dbReference>
<dbReference type="PANTHER" id="PTHR11207">
    <property type="entry name" value="RIBONUCLEASE III"/>
    <property type="match status" value="1"/>
</dbReference>
<evidence type="ECO:0000256" key="4">
    <source>
        <dbReference type="ARBA" id="ARBA00011738"/>
    </source>
</evidence>
<dbReference type="Pfam" id="PF14622">
    <property type="entry name" value="Ribonucleas_3_3"/>
    <property type="match status" value="1"/>
</dbReference>
<feature type="binding site" evidence="15">
    <location>
        <position position="112"/>
    </location>
    <ligand>
        <name>Mg(2+)</name>
        <dbReference type="ChEBI" id="CHEBI:18420"/>
    </ligand>
</feature>
<evidence type="ECO:0000256" key="8">
    <source>
        <dbReference type="ARBA" id="ARBA00022694"/>
    </source>
</evidence>
<dbReference type="Proteomes" id="UP000253250">
    <property type="component" value="Unassembled WGS sequence"/>
</dbReference>
<evidence type="ECO:0000256" key="9">
    <source>
        <dbReference type="ARBA" id="ARBA00022722"/>
    </source>
</evidence>
<dbReference type="GO" id="GO:0042802">
    <property type="term" value="F:identical protein binding"/>
    <property type="evidence" value="ECO:0007669"/>
    <property type="project" value="UniProtKB-ARBA"/>
</dbReference>
<evidence type="ECO:0000256" key="6">
    <source>
        <dbReference type="ARBA" id="ARBA00022552"/>
    </source>
</evidence>